<comment type="caution">
    <text evidence="2">The sequence shown here is derived from an EMBL/GenBank/DDBJ whole genome shotgun (WGS) entry which is preliminary data.</text>
</comment>
<gene>
    <name evidence="2" type="ORF">CDAR_280441</name>
</gene>
<organism evidence="2 3">
    <name type="scientific">Caerostris darwini</name>
    <dbReference type="NCBI Taxonomy" id="1538125"/>
    <lineage>
        <taxon>Eukaryota</taxon>
        <taxon>Metazoa</taxon>
        <taxon>Ecdysozoa</taxon>
        <taxon>Arthropoda</taxon>
        <taxon>Chelicerata</taxon>
        <taxon>Arachnida</taxon>
        <taxon>Araneae</taxon>
        <taxon>Araneomorphae</taxon>
        <taxon>Entelegynae</taxon>
        <taxon>Araneoidea</taxon>
        <taxon>Araneidae</taxon>
        <taxon>Caerostris</taxon>
    </lineage>
</organism>
<evidence type="ECO:0000256" key="1">
    <source>
        <dbReference type="SAM" id="MobiDB-lite"/>
    </source>
</evidence>
<reference evidence="2 3" key="1">
    <citation type="submission" date="2021-06" db="EMBL/GenBank/DDBJ databases">
        <title>Caerostris darwini draft genome.</title>
        <authorList>
            <person name="Kono N."/>
            <person name="Arakawa K."/>
        </authorList>
    </citation>
    <scope>NUCLEOTIDE SEQUENCE [LARGE SCALE GENOMIC DNA]</scope>
</reference>
<dbReference type="Proteomes" id="UP001054837">
    <property type="component" value="Unassembled WGS sequence"/>
</dbReference>
<feature type="region of interest" description="Disordered" evidence="1">
    <location>
        <begin position="1"/>
        <end position="24"/>
    </location>
</feature>
<name>A0AAV4VFT9_9ARAC</name>
<evidence type="ECO:0000313" key="2">
    <source>
        <dbReference type="EMBL" id="GIY68978.1"/>
    </source>
</evidence>
<evidence type="ECO:0000313" key="3">
    <source>
        <dbReference type="Proteomes" id="UP001054837"/>
    </source>
</evidence>
<keyword evidence="3" id="KW-1185">Reference proteome</keyword>
<sequence length="109" mass="12261">MSNKENSFGNSGDHCSASSSSTAAYSGTHSFCQRQTSNGKRGWGRGDLVNSNYFHAFRRIQLPLLERMYICSRKSSFKYFSFCNEYSLEFGHSLFADACQNVAIKMAQV</sequence>
<protein>
    <submittedName>
        <fullName evidence="2">Uncharacterized protein</fullName>
    </submittedName>
</protein>
<feature type="compositionally biased region" description="Polar residues" evidence="1">
    <location>
        <begin position="1"/>
        <end position="10"/>
    </location>
</feature>
<proteinExistence type="predicted"/>
<feature type="compositionally biased region" description="Low complexity" evidence="1">
    <location>
        <begin position="11"/>
        <end position="24"/>
    </location>
</feature>
<dbReference type="AlphaFoldDB" id="A0AAV4VFT9"/>
<accession>A0AAV4VFT9</accession>
<dbReference type="EMBL" id="BPLQ01012976">
    <property type="protein sequence ID" value="GIY68978.1"/>
    <property type="molecule type" value="Genomic_DNA"/>
</dbReference>